<feature type="signal peptide" evidence="1">
    <location>
        <begin position="1"/>
        <end position="28"/>
    </location>
</feature>
<dbReference type="OrthoDB" id="58809at2"/>
<gene>
    <name evidence="2" type="ORF">GM668_18110</name>
</gene>
<dbReference type="AlphaFoldDB" id="A0A6L6Q468"/>
<comment type="caution">
    <text evidence="2">The sequence shown here is derived from an EMBL/GenBank/DDBJ whole genome shotgun (WGS) entry which is preliminary data.</text>
</comment>
<dbReference type="PROSITE" id="PS51257">
    <property type="entry name" value="PROKAR_LIPOPROTEIN"/>
    <property type="match status" value="1"/>
</dbReference>
<evidence type="ECO:0000313" key="3">
    <source>
        <dbReference type="Proteomes" id="UP000484015"/>
    </source>
</evidence>
<dbReference type="InterPro" id="IPR029052">
    <property type="entry name" value="Metallo-depent_PP-like"/>
</dbReference>
<keyword evidence="1" id="KW-0732">Signal</keyword>
<reference evidence="2 3" key="1">
    <citation type="submission" date="2019-11" db="EMBL/GenBank/DDBJ databases">
        <title>Type strains purchased from KCTC, JCM and DSMZ.</title>
        <authorList>
            <person name="Lu H."/>
        </authorList>
    </citation>
    <scope>NUCLEOTIDE SEQUENCE [LARGE SCALE GENOMIC DNA]</scope>
    <source>
        <strain evidence="2 3">KCTC 42409</strain>
    </source>
</reference>
<feature type="chain" id="PRO_5026944615" description="Calcineurin-like phosphoesterase domain-containing protein" evidence="1">
    <location>
        <begin position="29"/>
        <end position="335"/>
    </location>
</feature>
<sequence>MSLSLFRAALAAATLALGACAHKPLTFAAYGDMPYQAHVADGRTDEQVLLQDIAPRLRADPAIPFIIHVGDIGRPEMACNDAYLEHTRAHWARDLAKPVLYTPGDNEWMDCDRDKVPHAGSELARLDAVRRIFFSTPVAAPPEWQYRQQAGQPENASWQKDGVHFVTLHVVSKGNGREQVLKDDPAAAAQLAAQRDANNRTWLEQAFARARDSHGGALVIAMQFDLFGAPDGGPGAFERCARHAVYGPVCRQIRDGAVAFGRPVLLVHGDTNAYCLDQPFGSTAAPLLWRLNAPGDYAPIDAAIVRVEPDAAQPFQVTGLLSAAPPPAVCDYTHH</sequence>
<evidence type="ECO:0008006" key="4">
    <source>
        <dbReference type="Google" id="ProtNLM"/>
    </source>
</evidence>
<accession>A0A6L6Q468</accession>
<organism evidence="2 3">
    <name type="scientific">Pseudoduganella ginsengisoli</name>
    <dbReference type="NCBI Taxonomy" id="1462440"/>
    <lineage>
        <taxon>Bacteria</taxon>
        <taxon>Pseudomonadati</taxon>
        <taxon>Pseudomonadota</taxon>
        <taxon>Betaproteobacteria</taxon>
        <taxon>Burkholderiales</taxon>
        <taxon>Oxalobacteraceae</taxon>
        <taxon>Telluria group</taxon>
        <taxon>Pseudoduganella</taxon>
    </lineage>
</organism>
<keyword evidence="3" id="KW-1185">Reference proteome</keyword>
<proteinExistence type="predicted"/>
<dbReference type="EMBL" id="WNLA01000012">
    <property type="protein sequence ID" value="MTW03998.1"/>
    <property type="molecule type" value="Genomic_DNA"/>
</dbReference>
<name>A0A6L6Q468_9BURK</name>
<evidence type="ECO:0000313" key="2">
    <source>
        <dbReference type="EMBL" id="MTW03998.1"/>
    </source>
</evidence>
<dbReference type="RefSeq" id="WP_155440345.1">
    <property type="nucleotide sequence ID" value="NZ_WNLA01000012.1"/>
</dbReference>
<protein>
    <recommendedName>
        <fullName evidence="4">Calcineurin-like phosphoesterase domain-containing protein</fullName>
    </recommendedName>
</protein>
<evidence type="ECO:0000256" key="1">
    <source>
        <dbReference type="SAM" id="SignalP"/>
    </source>
</evidence>
<dbReference type="Proteomes" id="UP000484015">
    <property type="component" value="Unassembled WGS sequence"/>
</dbReference>
<dbReference type="SUPFAM" id="SSF56300">
    <property type="entry name" value="Metallo-dependent phosphatases"/>
    <property type="match status" value="1"/>
</dbReference>